<dbReference type="RefSeq" id="WP_132532877.1">
    <property type="nucleotide sequence ID" value="NZ_BMJO01000002.1"/>
</dbReference>
<reference evidence="2 3" key="3">
    <citation type="submission" date="2019-03" db="EMBL/GenBank/DDBJ databases">
        <title>Genomic Encyclopedia of Type Strains, Phase IV (KMG-IV): sequencing the most valuable type-strain genomes for metagenomic binning, comparative biology and taxonomic classification.</title>
        <authorList>
            <person name="Goeker M."/>
        </authorList>
    </citation>
    <scope>NUCLEOTIDE SEQUENCE [LARGE SCALE GENOMIC DNA]</scope>
    <source>
        <strain evidence="2 3">DSM 103236</strain>
    </source>
</reference>
<evidence type="ECO:0000313" key="1">
    <source>
        <dbReference type="EMBL" id="GGE46806.1"/>
    </source>
</evidence>
<dbReference type="SUPFAM" id="SSF50494">
    <property type="entry name" value="Trypsin-like serine proteases"/>
    <property type="match status" value="1"/>
</dbReference>
<reference evidence="4" key="2">
    <citation type="journal article" date="2019" name="Int. J. Syst. Evol. Microbiol.">
        <title>The Global Catalogue of Microorganisms (GCM) 10K type strain sequencing project: providing services to taxonomists for standard genome sequencing and annotation.</title>
        <authorList>
            <consortium name="The Broad Institute Genomics Platform"/>
            <consortium name="The Broad Institute Genome Sequencing Center for Infectious Disease"/>
            <person name="Wu L."/>
            <person name="Ma J."/>
        </authorList>
    </citation>
    <scope>NUCLEOTIDE SEQUENCE [LARGE SCALE GENOMIC DNA]</scope>
    <source>
        <strain evidence="4">CGMCC 1.15644</strain>
    </source>
</reference>
<reference evidence="1" key="1">
    <citation type="journal article" date="2014" name="Int. J. Syst. Evol. Microbiol.">
        <title>Complete genome of a new Firmicutes species belonging to the dominant human colonic microbiota ('Ruminococcus bicirculans') reveals two chromosomes and a selective capacity to utilize plant glucans.</title>
        <authorList>
            <consortium name="NISC Comparative Sequencing Program"/>
            <person name="Wegmann U."/>
            <person name="Louis P."/>
            <person name="Goesmann A."/>
            <person name="Henrissat B."/>
            <person name="Duncan S.H."/>
            <person name="Flint H.J."/>
        </authorList>
    </citation>
    <scope>NUCLEOTIDE SEQUENCE</scope>
    <source>
        <strain evidence="1">CGMCC 1.15644</strain>
    </source>
</reference>
<dbReference type="OrthoDB" id="1453296at2"/>
<dbReference type="EMBL" id="BMJO01000002">
    <property type="protein sequence ID" value="GGE46806.1"/>
    <property type="molecule type" value="Genomic_DNA"/>
</dbReference>
<gene>
    <name evidence="2" type="ORF">EV200_104308</name>
    <name evidence="1" type="ORF">GCM10011413_11110</name>
</gene>
<dbReference type="EMBL" id="SLWO01000004">
    <property type="protein sequence ID" value="TCO25271.1"/>
    <property type="molecule type" value="Genomic_DNA"/>
</dbReference>
<dbReference type="Proteomes" id="UP000622648">
    <property type="component" value="Unassembled WGS sequence"/>
</dbReference>
<dbReference type="InterPro" id="IPR043504">
    <property type="entry name" value="Peptidase_S1_PA_chymotrypsin"/>
</dbReference>
<evidence type="ECO:0000313" key="2">
    <source>
        <dbReference type="EMBL" id="TCO25271.1"/>
    </source>
</evidence>
<proteinExistence type="predicted"/>
<comment type="caution">
    <text evidence="2">The sequence shown here is derived from an EMBL/GenBank/DDBJ whole genome shotgun (WGS) entry which is preliminary data.</text>
</comment>
<dbReference type="AlphaFoldDB" id="A0A4R2HD71"/>
<reference evidence="1" key="4">
    <citation type="submission" date="2024-05" db="EMBL/GenBank/DDBJ databases">
        <authorList>
            <person name="Sun Q."/>
            <person name="Zhou Y."/>
        </authorList>
    </citation>
    <scope>NUCLEOTIDE SEQUENCE</scope>
    <source>
        <strain evidence="1">CGMCC 1.15644</strain>
    </source>
</reference>
<name>A0A4R2HD71_9SPHI</name>
<organism evidence="2 3">
    <name type="scientific">Pedobacter psychrotolerans</name>
    <dbReference type="NCBI Taxonomy" id="1843235"/>
    <lineage>
        <taxon>Bacteria</taxon>
        <taxon>Pseudomonadati</taxon>
        <taxon>Bacteroidota</taxon>
        <taxon>Sphingobacteriia</taxon>
        <taxon>Sphingobacteriales</taxon>
        <taxon>Sphingobacteriaceae</taxon>
        <taxon>Pedobacter</taxon>
    </lineage>
</organism>
<protein>
    <submittedName>
        <fullName evidence="2">Trypsin-like peptidase</fullName>
    </submittedName>
</protein>
<accession>A0A4R2HD71</accession>
<evidence type="ECO:0000313" key="3">
    <source>
        <dbReference type="Proteomes" id="UP000295684"/>
    </source>
</evidence>
<evidence type="ECO:0000313" key="4">
    <source>
        <dbReference type="Proteomes" id="UP000622648"/>
    </source>
</evidence>
<dbReference type="InterPro" id="IPR009003">
    <property type="entry name" value="Peptidase_S1_PA"/>
</dbReference>
<dbReference type="Pfam" id="PF13365">
    <property type="entry name" value="Trypsin_2"/>
    <property type="match status" value="1"/>
</dbReference>
<dbReference type="Proteomes" id="UP000295684">
    <property type="component" value="Unassembled WGS sequence"/>
</dbReference>
<dbReference type="PROSITE" id="PS51257">
    <property type="entry name" value="PROKAR_LIPOPROTEIN"/>
    <property type="match status" value="1"/>
</dbReference>
<keyword evidence="4" id="KW-1185">Reference proteome</keyword>
<sequence>MQAKTILTVLLISVGIAVQSCKRNNPVVPKSEQTVPKIEDILNGNDQNLISLLNKVRGSVGRRGPGSKTIWSRKNDYGLGLYISANHVYNISGWNSRNAQFFDLSSENTGIFETSQIPPTNGGIDLGNTLVADFPLIHFDISSGATNTTLLPGEDFYLGIIDNQRTPQGPFPKYPELVKTSEPLQLYDPEHRTKATQTWNTAVAGEKVIAVGYPQDNINYPNGAVAYGKVLSNKEAAEAIQKLKIAGDAEGDIPYNASAEFFTEAQAIAGMSGGGIFNSSGQLLGIMVRASDKEGAPKIIRSVKISYIKPVLTEFYNGLSEVDKIKVSPFIRGEL</sequence>
<dbReference type="Gene3D" id="2.40.10.10">
    <property type="entry name" value="Trypsin-like serine proteases"/>
    <property type="match status" value="1"/>
</dbReference>